<evidence type="ECO:0000313" key="1">
    <source>
        <dbReference type="EMBL" id="CAG1858947.1"/>
    </source>
</evidence>
<reference evidence="1" key="1">
    <citation type="submission" date="2021-03" db="EMBL/GenBank/DDBJ databases">
        <authorList>
            <consortium name="Genoscope - CEA"/>
            <person name="William W."/>
        </authorList>
    </citation>
    <scope>NUCLEOTIDE SEQUENCE</scope>
    <source>
        <strain evidence="1">Doubled-haploid Pahang</strain>
    </source>
</reference>
<sequence>MAAGVLRGYLKDASFNKVELRCGVGPRRYSTASEDSSKKVSSAFLELIDVTWCYAH</sequence>
<dbReference type="EnsemblPlants" id="Ma01_t08610.1">
    <property type="protein sequence ID" value="Ma01_p08610.1"/>
    <property type="gene ID" value="Ma01_g08610"/>
</dbReference>
<dbReference type="Gramene" id="Ma01_t08610.1">
    <property type="protein sequence ID" value="Ma01_p08610.1"/>
    <property type="gene ID" value="Ma01_g08610"/>
</dbReference>
<proteinExistence type="predicted"/>
<gene>
    <name evidence="1" type="ORF">GSMUA_292420.1</name>
</gene>
<evidence type="ECO:0000313" key="3">
    <source>
        <dbReference type="Proteomes" id="UP000012960"/>
    </source>
</evidence>
<organism evidence="2 3">
    <name type="scientific">Musa acuminata subsp. malaccensis</name>
    <name type="common">Wild banana</name>
    <name type="synonym">Musa malaccensis</name>
    <dbReference type="NCBI Taxonomy" id="214687"/>
    <lineage>
        <taxon>Eukaryota</taxon>
        <taxon>Viridiplantae</taxon>
        <taxon>Streptophyta</taxon>
        <taxon>Embryophyta</taxon>
        <taxon>Tracheophyta</taxon>
        <taxon>Spermatophyta</taxon>
        <taxon>Magnoliopsida</taxon>
        <taxon>Liliopsida</taxon>
        <taxon>Zingiberales</taxon>
        <taxon>Musaceae</taxon>
        <taxon>Musa</taxon>
    </lineage>
</organism>
<name>A0A804HRS8_MUSAM</name>
<protein>
    <submittedName>
        <fullName evidence="1">(wild Malaysian banana) hypothetical protein</fullName>
    </submittedName>
</protein>
<dbReference type="AlphaFoldDB" id="A0A804HRS8"/>
<dbReference type="Proteomes" id="UP000012960">
    <property type="component" value="Unplaced"/>
</dbReference>
<evidence type="ECO:0000313" key="2">
    <source>
        <dbReference type="EnsemblPlants" id="Ma01_p08610.1"/>
    </source>
</evidence>
<dbReference type="EMBL" id="HG996466">
    <property type="protein sequence ID" value="CAG1858947.1"/>
    <property type="molecule type" value="Genomic_DNA"/>
</dbReference>
<dbReference type="InParanoid" id="A0A804HRS8"/>
<keyword evidence="3" id="KW-1185">Reference proteome</keyword>
<accession>A0A804HRS8</accession>
<reference evidence="2" key="2">
    <citation type="submission" date="2021-05" db="UniProtKB">
        <authorList>
            <consortium name="EnsemblPlants"/>
        </authorList>
    </citation>
    <scope>IDENTIFICATION</scope>
    <source>
        <strain evidence="2">subsp. malaccensis</strain>
    </source>
</reference>